<dbReference type="InterPro" id="IPR035647">
    <property type="entry name" value="EFG_III/V"/>
</dbReference>
<dbReference type="eggNOG" id="COG0480">
    <property type="taxonomic scope" value="Bacteria"/>
</dbReference>
<dbReference type="Gene3D" id="3.30.230.10">
    <property type="match status" value="1"/>
</dbReference>
<dbReference type="SMART" id="SM00838">
    <property type="entry name" value="EFG_C"/>
    <property type="match status" value="1"/>
</dbReference>
<keyword evidence="4" id="KW-0648">Protein biosynthesis</keyword>
<dbReference type="SUPFAM" id="SSF54980">
    <property type="entry name" value="EF-G C-terminal domain-like"/>
    <property type="match status" value="2"/>
</dbReference>
<dbReference type="GO" id="GO:0032790">
    <property type="term" value="P:ribosome disassembly"/>
    <property type="evidence" value="ECO:0007669"/>
    <property type="project" value="TreeGrafter"/>
</dbReference>
<dbReference type="GO" id="GO:0005525">
    <property type="term" value="F:GTP binding"/>
    <property type="evidence" value="ECO:0007669"/>
    <property type="project" value="UniProtKB-KW"/>
</dbReference>
<keyword evidence="3 8" id="KW-0251">Elongation factor</keyword>
<evidence type="ECO:0000256" key="2">
    <source>
        <dbReference type="ARBA" id="ARBA00022741"/>
    </source>
</evidence>
<dbReference type="InterPro" id="IPR053905">
    <property type="entry name" value="EF-G-like_DII"/>
</dbReference>
<dbReference type="NCBIfam" id="TIGR00231">
    <property type="entry name" value="small_GTP"/>
    <property type="match status" value="1"/>
</dbReference>
<comment type="function">
    <text evidence="6">Catalyzes the GTP-dependent ribosomal translocation step during translation elongation. During this step, the ribosome changes from the pre-translocational (PRE) to the post-translocational (POST) state as the newly formed A-site-bound peptidyl-tRNA and P-site-bound deacylated tRNA move to the P and E sites, respectively. Catalyzes the coordinated movement of the two tRNA molecules, the mRNA and conformational changes in the ribosome.</text>
</comment>
<name>V5WIS7_9SPIO</name>
<dbReference type="Pfam" id="PF00679">
    <property type="entry name" value="EFG_C"/>
    <property type="match status" value="1"/>
</dbReference>
<dbReference type="CDD" id="cd01434">
    <property type="entry name" value="EFG_mtEFG1_IV"/>
    <property type="match status" value="1"/>
</dbReference>
<dbReference type="InterPro" id="IPR000640">
    <property type="entry name" value="EFG_V-like"/>
</dbReference>
<accession>V5WIS7</accession>
<dbReference type="InterPro" id="IPR035649">
    <property type="entry name" value="EFG_V"/>
</dbReference>
<dbReference type="Gene3D" id="3.40.50.300">
    <property type="entry name" value="P-loop containing nucleotide triphosphate hydrolases"/>
    <property type="match status" value="1"/>
</dbReference>
<dbReference type="FunFam" id="3.30.230.10:FF:000003">
    <property type="entry name" value="Elongation factor G"/>
    <property type="match status" value="1"/>
</dbReference>
<sequence length="721" mass="79567">MGYAGGLRIYPSFLVHPRPQRCAEKEGIMSFRTEDIRNIAVAGHGGTGKTTFVENLLFDGGAIDKPETAESGKSVSDFTDEEISHNMSIHTSLSHIFWKDHKINILDTPGSADFVGEVVAAFRTAESAVIMVDAESGVQIETIKLWRRLEARDEPRIVFINKMDKDRADFNRSIEDLEQKFGKQFVPVTIPIGSGSDYKGIIDLIHMKAYLSPGSGKKSKPSDIPAELKEMAQEYHEKMVEAAALGDDDLTEKYLEEMDLTVDDAIKGLTEDLVEGKVVPVFCGSALLNSGIAAVLDFLNIAAPAPTGIDEVRFDLEKKEHHTPISQEGEFSGFCFKTSIDQYAGKLSFIKAVTGCLSPDQEVYNIRERKKERISKIYMSLGKKLEEVDSLCAGDLGIISKIPSAHTNDTFSAEDHELIYKPLQLPQPVHKLAISAGSKKDQDKLGEQLQRAAEEDKTLSLNFDSETKETVFSGMGELHLNLIFEKIKAATKIEVVTKTPRIAYRETITRPAETEFTHKKQTGGHGQYARVNMRFRPLERGEGFVFKNVIRGGSISKGYMPGIEKGLLEAMEEGPLAGYPVVDLEAEVYDGKEHPVDSSEMAFKMAAKGALKEAFEKAAPKLLEPFVELHVFVEDQYMGDVLSDLSSKRGRVHAQNDLGGGIMEIVAEVPQGELMRYSIDLRSITSGTGGFELEFSHYEPVAGKIADNIIAEARALSEEES</sequence>
<dbReference type="Gene3D" id="3.30.70.870">
    <property type="entry name" value="Elongation Factor G (Translational Gtpase), domain 3"/>
    <property type="match status" value="1"/>
</dbReference>
<dbReference type="InterPro" id="IPR009000">
    <property type="entry name" value="Transl_B-barrel_sf"/>
</dbReference>
<dbReference type="InterPro" id="IPR027417">
    <property type="entry name" value="P-loop_NTPase"/>
</dbReference>
<evidence type="ECO:0000256" key="5">
    <source>
        <dbReference type="ARBA" id="ARBA00023134"/>
    </source>
</evidence>
<reference evidence="8 9" key="1">
    <citation type="journal article" date="2015" name="Stand. Genomic Sci.">
        <title>Complete genome sequence and description of Salinispira pacifica gen. nov., sp. nov., a novel spirochaete isolated form a hypersaline microbial mat.</title>
        <authorList>
            <person name="Ben Hania W."/>
            <person name="Joseph M."/>
            <person name="Schumann P."/>
            <person name="Bunk B."/>
            <person name="Fiebig A."/>
            <person name="Sproer C."/>
            <person name="Klenk H.P."/>
            <person name="Fardeau M.L."/>
            <person name="Spring S."/>
        </authorList>
    </citation>
    <scope>NUCLEOTIDE SEQUENCE [LARGE SCALE GENOMIC DNA]</scope>
    <source>
        <strain evidence="8 9">L21-RPul-D2</strain>
    </source>
</reference>
<dbReference type="SUPFAM" id="SSF54211">
    <property type="entry name" value="Ribosomal protein S5 domain 2-like"/>
    <property type="match status" value="1"/>
</dbReference>
<dbReference type="HOGENOM" id="CLU_002794_4_1_12"/>
<dbReference type="GO" id="GO:0003746">
    <property type="term" value="F:translation elongation factor activity"/>
    <property type="evidence" value="ECO:0007669"/>
    <property type="project" value="UniProtKB-KW"/>
</dbReference>
<evidence type="ECO:0000256" key="1">
    <source>
        <dbReference type="ARBA" id="ARBA00017872"/>
    </source>
</evidence>
<dbReference type="Proteomes" id="UP000018680">
    <property type="component" value="Chromosome"/>
</dbReference>
<dbReference type="Pfam" id="PF14492">
    <property type="entry name" value="EFG_III"/>
    <property type="match status" value="1"/>
</dbReference>
<evidence type="ECO:0000256" key="6">
    <source>
        <dbReference type="ARBA" id="ARBA00024731"/>
    </source>
</evidence>
<evidence type="ECO:0000256" key="3">
    <source>
        <dbReference type="ARBA" id="ARBA00022768"/>
    </source>
</evidence>
<dbReference type="EMBL" id="CP006939">
    <property type="protein sequence ID" value="AHC15469.1"/>
    <property type="molecule type" value="Genomic_DNA"/>
</dbReference>
<dbReference type="PANTHER" id="PTHR43261">
    <property type="entry name" value="TRANSLATION ELONGATION FACTOR G-RELATED"/>
    <property type="match status" value="1"/>
</dbReference>
<dbReference type="KEGG" id="slr:L21SP2_2102"/>
<organism evidence="8 9">
    <name type="scientific">Salinispira pacifica</name>
    <dbReference type="NCBI Taxonomy" id="1307761"/>
    <lineage>
        <taxon>Bacteria</taxon>
        <taxon>Pseudomonadati</taxon>
        <taxon>Spirochaetota</taxon>
        <taxon>Spirochaetia</taxon>
        <taxon>Spirochaetales</taxon>
        <taxon>Spirochaetaceae</taxon>
        <taxon>Salinispira</taxon>
    </lineage>
</organism>
<keyword evidence="5" id="KW-0342">GTP-binding</keyword>
<dbReference type="STRING" id="1307761.L21SP2_2102"/>
<dbReference type="InterPro" id="IPR005517">
    <property type="entry name" value="Transl_elong_EFG/EF2_IV"/>
</dbReference>
<dbReference type="NCBIfam" id="NF009379">
    <property type="entry name" value="PRK12740.1-3"/>
    <property type="match status" value="1"/>
</dbReference>
<dbReference type="Gene3D" id="2.40.30.10">
    <property type="entry name" value="Translation factors"/>
    <property type="match status" value="1"/>
</dbReference>
<evidence type="ECO:0000313" key="9">
    <source>
        <dbReference type="Proteomes" id="UP000018680"/>
    </source>
</evidence>
<dbReference type="SMART" id="SM00889">
    <property type="entry name" value="EFG_IV"/>
    <property type="match status" value="1"/>
</dbReference>
<evidence type="ECO:0000313" key="8">
    <source>
        <dbReference type="EMBL" id="AHC15469.1"/>
    </source>
</evidence>
<dbReference type="InterPro" id="IPR005225">
    <property type="entry name" value="Small_GTP-bd"/>
</dbReference>
<dbReference type="CDD" id="cd03713">
    <property type="entry name" value="EFG_mtEFG_C"/>
    <property type="match status" value="1"/>
</dbReference>
<evidence type="ECO:0000259" key="7">
    <source>
        <dbReference type="PROSITE" id="PS51722"/>
    </source>
</evidence>
<dbReference type="InterPro" id="IPR014721">
    <property type="entry name" value="Ribsml_uS5_D2-typ_fold_subgr"/>
</dbReference>
<dbReference type="Pfam" id="PF03764">
    <property type="entry name" value="EFG_IV"/>
    <property type="match status" value="1"/>
</dbReference>
<dbReference type="InterPro" id="IPR041095">
    <property type="entry name" value="EFG_II"/>
</dbReference>
<protein>
    <recommendedName>
        <fullName evidence="1">Elongation factor G</fullName>
    </recommendedName>
</protein>
<dbReference type="PANTHER" id="PTHR43261:SF6">
    <property type="entry name" value="ELONGATION FACTOR G-LIKE PROTEIN"/>
    <property type="match status" value="1"/>
</dbReference>
<dbReference type="AlphaFoldDB" id="V5WIS7"/>
<dbReference type="NCBIfam" id="NF009381">
    <property type="entry name" value="PRK12740.1-5"/>
    <property type="match status" value="1"/>
</dbReference>
<dbReference type="GO" id="GO:0003924">
    <property type="term" value="F:GTPase activity"/>
    <property type="evidence" value="ECO:0007669"/>
    <property type="project" value="InterPro"/>
</dbReference>
<feature type="domain" description="Tr-type G" evidence="7">
    <location>
        <begin position="34"/>
        <end position="307"/>
    </location>
</feature>
<dbReference type="CDD" id="cd04170">
    <property type="entry name" value="EF-G_bact"/>
    <property type="match status" value="1"/>
</dbReference>
<keyword evidence="2" id="KW-0547">Nucleotide-binding</keyword>
<proteinExistence type="predicted"/>
<dbReference type="Gene3D" id="3.30.70.240">
    <property type="match status" value="1"/>
</dbReference>
<dbReference type="InterPro" id="IPR047872">
    <property type="entry name" value="EFG_IV"/>
</dbReference>
<dbReference type="PRINTS" id="PR00315">
    <property type="entry name" value="ELONGATNFCT"/>
</dbReference>
<evidence type="ECO:0000256" key="4">
    <source>
        <dbReference type="ARBA" id="ARBA00022917"/>
    </source>
</evidence>
<dbReference type="Pfam" id="PF22042">
    <property type="entry name" value="EF-G_D2"/>
    <property type="match status" value="1"/>
</dbReference>
<dbReference type="InterPro" id="IPR020568">
    <property type="entry name" value="Ribosomal_Su5_D2-typ_SF"/>
</dbReference>
<dbReference type="PROSITE" id="PS51722">
    <property type="entry name" value="G_TR_2"/>
    <property type="match status" value="1"/>
</dbReference>
<dbReference type="SUPFAM" id="SSF50447">
    <property type="entry name" value="Translation proteins"/>
    <property type="match status" value="1"/>
</dbReference>
<gene>
    <name evidence="8" type="ORF">L21SP2_2102</name>
</gene>
<dbReference type="InterPro" id="IPR000795">
    <property type="entry name" value="T_Tr_GTP-bd_dom"/>
</dbReference>
<dbReference type="NCBIfam" id="NF009891">
    <property type="entry name" value="PRK13351.1-1"/>
    <property type="match status" value="1"/>
</dbReference>
<dbReference type="Pfam" id="PF00009">
    <property type="entry name" value="GTP_EFTU"/>
    <property type="match status" value="1"/>
</dbReference>
<dbReference type="FunFam" id="3.30.70.240:FF:000001">
    <property type="entry name" value="Elongation factor G"/>
    <property type="match status" value="1"/>
</dbReference>
<keyword evidence="9" id="KW-1185">Reference proteome</keyword>
<dbReference type="PATRIC" id="fig|1307761.3.peg.2095"/>
<dbReference type="SUPFAM" id="SSF52540">
    <property type="entry name" value="P-loop containing nucleoside triphosphate hydrolases"/>
    <property type="match status" value="1"/>
</dbReference>